<dbReference type="InterPro" id="IPR009061">
    <property type="entry name" value="DNA-bd_dom_put_sf"/>
</dbReference>
<dbReference type="Gene3D" id="1.10.1660.10">
    <property type="match status" value="1"/>
</dbReference>
<sequence length="314" mass="34843">MDDDTLLPIGAVARRTGLTVKTIRFYADRGIVAPSAIGPNGFRRYDSDAIARLELVRTLRALGLDLDTVRQVLARERTVPEVAAAHADALDLQIRILRQRRAVLRAVAQRATDTEEMNTMHRLATLTDAERRRIIHDFVDDAFGGVDANPELVELLRATVPDLPEDPAPEQVRAWMELAELAQDADFRAAVRRMAEYQARERANGDATGLHHELTEAVRDLVGAALAAGTAPDMPEAAEVVDELTARYARTFGRADDADLRGWLLERLTIANDARVERYWRLVAAVNGWPPPQELAGIFDWFTAALRTVSATRP</sequence>
<dbReference type="RefSeq" id="WP_357401540.1">
    <property type="nucleotide sequence ID" value="NZ_JBEYCD010000002.1"/>
</dbReference>
<evidence type="ECO:0000313" key="3">
    <source>
        <dbReference type="EMBL" id="MFI2472609.1"/>
    </source>
</evidence>
<reference evidence="3 4" key="1">
    <citation type="submission" date="2024-10" db="EMBL/GenBank/DDBJ databases">
        <title>The Natural Products Discovery Center: Release of the First 8490 Sequenced Strains for Exploring Actinobacteria Biosynthetic Diversity.</title>
        <authorList>
            <person name="Kalkreuter E."/>
            <person name="Kautsar S.A."/>
            <person name="Yang D."/>
            <person name="Bader C.D."/>
            <person name="Teijaro C.N."/>
            <person name="Fluegel L."/>
            <person name="Davis C.M."/>
            <person name="Simpson J.R."/>
            <person name="Lauterbach L."/>
            <person name="Steele A.D."/>
            <person name="Gui C."/>
            <person name="Meng S."/>
            <person name="Li G."/>
            <person name="Viehrig K."/>
            <person name="Ye F."/>
            <person name="Su P."/>
            <person name="Kiefer A.F."/>
            <person name="Nichols A."/>
            <person name="Cepeda A.J."/>
            <person name="Yan W."/>
            <person name="Fan B."/>
            <person name="Jiang Y."/>
            <person name="Adhikari A."/>
            <person name="Zheng C.-J."/>
            <person name="Schuster L."/>
            <person name="Cowan T.M."/>
            <person name="Smanski M.J."/>
            <person name="Chevrette M.G."/>
            <person name="De Carvalho L.P.S."/>
            <person name="Shen B."/>
        </authorList>
    </citation>
    <scope>NUCLEOTIDE SEQUENCE [LARGE SCALE GENOMIC DNA]</scope>
    <source>
        <strain evidence="3 4">NPDC019275</strain>
    </source>
</reference>
<organism evidence="3 4">
    <name type="scientific">Nocardia xishanensis</name>
    <dbReference type="NCBI Taxonomy" id="238964"/>
    <lineage>
        <taxon>Bacteria</taxon>
        <taxon>Bacillati</taxon>
        <taxon>Actinomycetota</taxon>
        <taxon>Actinomycetes</taxon>
        <taxon>Mycobacteriales</taxon>
        <taxon>Nocardiaceae</taxon>
        <taxon>Nocardia</taxon>
    </lineage>
</organism>
<dbReference type="PROSITE" id="PS50937">
    <property type="entry name" value="HTH_MERR_2"/>
    <property type="match status" value="1"/>
</dbReference>
<dbReference type="SMART" id="SM00422">
    <property type="entry name" value="HTH_MERR"/>
    <property type="match status" value="1"/>
</dbReference>
<evidence type="ECO:0000256" key="1">
    <source>
        <dbReference type="ARBA" id="ARBA00023125"/>
    </source>
</evidence>
<comment type="caution">
    <text evidence="3">The sequence shown here is derived from an EMBL/GenBank/DDBJ whole genome shotgun (WGS) entry which is preliminary data.</text>
</comment>
<evidence type="ECO:0000259" key="2">
    <source>
        <dbReference type="PROSITE" id="PS50937"/>
    </source>
</evidence>
<dbReference type="Proteomes" id="UP001611415">
    <property type="component" value="Unassembled WGS sequence"/>
</dbReference>
<dbReference type="PRINTS" id="PR00040">
    <property type="entry name" value="HTHMERR"/>
</dbReference>
<dbReference type="CDD" id="cd00592">
    <property type="entry name" value="HTH_MerR-like"/>
    <property type="match status" value="1"/>
</dbReference>
<dbReference type="Pfam" id="PF13411">
    <property type="entry name" value="MerR_1"/>
    <property type="match status" value="1"/>
</dbReference>
<dbReference type="PANTHER" id="PTHR30204:SF97">
    <property type="entry name" value="MERR FAMILY REGULATORY PROTEIN"/>
    <property type="match status" value="1"/>
</dbReference>
<dbReference type="InterPro" id="IPR047057">
    <property type="entry name" value="MerR_fam"/>
</dbReference>
<dbReference type="SUPFAM" id="SSF46955">
    <property type="entry name" value="Putative DNA-binding domain"/>
    <property type="match status" value="1"/>
</dbReference>
<keyword evidence="1" id="KW-0238">DNA-binding</keyword>
<dbReference type="PANTHER" id="PTHR30204">
    <property type="entry name" value="REDOX-CYCLING DRUG-SENSING TRANSCRIPTIONAL ACTIVATOR SOXR"/>
    <property type="match status" value="1"/>
</dbReference>
<proteinExistence type="predicted"/>
<dbReference type="InterPro" id="IPR000551">
    <property type="entry name" value="MerR-type_HTH_dom"/>
</dbReference>
<feature type="domain" description="HTH merR-type" evidence="2">
    <location>
        <begin position="6"/>
        <end position="75"/>
    </location>
</feature>
<dbReference type="EMBL" id="JBIRYO010000002">
    <property type="protein sequence ID" value="MFI2472609.1"/>
    <property type="molecule type" value="Genomic_DNA"/>
</dbReference>
<protein>
    <submittedName>
        <fullName evidence="3">MerR family transcriptional regulator</fullName>
    </submittedName>
</protein>
<gene>
    <name evidence="3" type="ORF">ACH49W_04460</name>
</gene>
<name>A0ABW7WUT0_9NOCA</name>
<accession>A0ABW7WUT0</accession>
<keyword evidence="4" id="KW-1185">Reference proteome</keyword>
<evidence type="ECO:0000313" key="4">
    <source>
        <dbReference type="Proteomes" id="UP001611415"/>
    </source>
</evidence>